<evidence type="ECO:0000313" key="1">
    <source>
        <dbReference type="EMBL" id="MCD5518313.1"/>
    </source>
</evidence>
<proteinExistence type="predicted"/>
<accession>A0ABD4SDA8</accession>
<dbReference type="AlphaFoldDB" id="A0ABD4SDA8"/>
<sequence>MSELDEIKKILSETSLLVHKKECLPDFRTVFVNIEIIKRFITSEANRENSFERYVAFILVFKIFKMKNSDGADEACNELLVMYPTTKSLDELNELMIYAEKQVYSKWRKDTVDYINDNFNYIFSDESYKMFSMPTLDLIREYQSEFSSSLYGWIAKNKTFYLIDYFEDFRKTLYKDLGTVESMLNAVNITYDSNRFKKVIEIINGFQKDDFKNLSDKFVDSLVKQIESNDLTEDNCVNIRKLYLYLEKRKHPEAKRIQQKLDRSSKYSKQLAHQGCRVTMNIDFRITEWIKQPADQQMLSLTHMLDNGKWVNCLDYSLQVPSDNRSVDLDHESKNLLLDIEESNIANSKTYKSSQIENLTIESYLKECIFSAILVDKQTYSVWKENVMHFADDIDNYLKSKDLSKYIGMLLKDLDEIGENDPDENVAYNCELLGCALIEKLLCEVDIKNGDGEFVQNKTLSDLLNLENKTIVSLLGEQHIKALSCFLMKNIPGDSDDLGLNIRNSLAHLHNIPENQLSLRGISEIVWLFTDVLNSVYIYAIL</sequence>
<organism evidence="1 2">
    <name type="scientific">Lactobacillus delbrueckii subsp. allosunkii</name>
    <dbReference type="NCBI Taxonomy" id="1050107"/>
    <lineage>
        <taxon>Bacteria</taxon>
        <taxon>Bacillati</taxon>
        <taxon>Bacillota</taxon>
        <taxon>Bacilli</taxon>
        <taxon>Lactobacillales</taxon>
        <taxon>Lactobacillaceae</taxon>
        <taxon>Lactobacillus</taxon>
    </lineage>
</organism>
<gene>
    <name evidence="1" type="ORF">LOB39_07050</name>
</gene>
<name>A0ABD4SDA8_9LACO</name>
<reference evidence="1 2" key="1">
    <citation type="submission" date="2021-12" db="EMBL/GenBank/DDBJ databases">
        <title>Antimicrobial susceptibility of Lactobacillus delbrueckii subsp. lactis obtained from milk products and other habitats.</title>
        <authorList>
            <person name="Shani N."/>
        </authorList>
    </citation>
    <scope>NUCLEOTIDE SEQUENCE [LARGE SCALE GENOMIC DNA]</scope>
    <source>
        <strain evidence="1 2">CIRM BIA 266</strain>
    </source>
</reference>
<evidence type="ECO:0008006" key="3">
    <source>
        <dbReference type="Google" id="ProtNLM"/>
    </source>
</evidence>
<dbReference type="Proteomes" id="UP001320314">
    <property type="component" value="Unassembled WGS sequence"/>
</dbReference>
<evidence type="ECO:0000313" key="2">
    <source>
        <dbReference type="Proteomes" id="UP001320314"/>
    </source>
</evidence>
<protein>
    <recommendedName>
        <fullName evidence="3">DUF4209 domain-containing protein</fullName>
    </recommendedName>
</protein>
<dbReference type="RefSeq" id="WP_231523641.1">
    <property type="nucleotide sequence ID" value="NZ_JAJNUD010000016.1"/>
</dbReference>
<comment type="caution">
    <text evidence="1">The sequence shown here is derived from an EMBL/GenBank/DDBJ whole genome shotgun (WGS) entry which is preliminary data.</text>
</comment>
<dbReference type="EMBL" id="JAJNUD010000016">
    <property type="protein sequence ID" value="MCD5518313.1"/>
    <property type="molecule type" value="Genomic_DNA"/>
</dbReference>